<keyword evidence="2" id="KW-1185">Reference proteome</keyword>
<organism evidence="1 2">
    <name type="scientific">Halobacteriovorax vibrionivorans</name>
    <dbReference type="NCBI Taxonomy" id="2152716"/>
    <lineage>
        <taxon>Bacteria</taxon>
        <taxon>Pseudomonadati</taxon>
        <taxon>Bdellovibrionota</taxon>
        <taxon>Bacteriovoracia</taxon>
        <taxon>Bacteriovoracales</taxon>
        <taxon>Halobacteriovoraceae</taxon>
        <taxon>Halobacteriovorax</taxon>
    </lineage>
</organism>
<gene>
    <name evidence="1" type="ORF">DAY19_06460</name>
</gene>
<comment type="caution">
    <text evidence="1">The sequence shown here is derived from an EMBL/GenBank/DDBJ whole genome shotgun (WGS) entry which is preliminary data.</text>
</comment>
<sequence>MKFLKMALLMTILFSCKEFKGNLSVTSELNLKTSKDSLTLAPGEYRTKVKFVGKRKMVIKVADEKLKVKFDDKLKLPSNGEFFLDKLDTSLNYDIAGTISTEVETGPIRHRSEFCEITHPQVVCNRRGECRTIYRRFPGRTHVEYRVDTVTKEFALDFTDAGQTYSTFSSTDVSRDTVYLYRGHCAIY</sequence>
<name>A0ABY0IEF3_9BACT</name>
<dbReference type="RefSeq" id="WP_114706391.1">
    <property type="nucleotide sequence ID" value="NZ_QDKL01000002.1"/>
</dbReference>
<accession>A0ABY0IEF3</accession>
<dbReference type="Proteomes" id="UP000443582">
    <property type="component" value="Unassembled WGS sequence"/>
</dbReference>
<reference evidence="2" key="1">
    <citation type="journal article" date="2019" name="Int. J. Syst. Evol. Microbiol.">
        <title>Halobacteriovorax valvorus sp. nov., a novel prokaryotic predator isolated from coastal seawater of China.</title>
        <authorList>
            <person name="Chen M.-X."/>
        </authorList>
    </citation>
    <scope>NUCLEOTIDE SEQUENCE [LARGE SCALE GENOMIC DNA]</scope>
    <source>
        <strain evidence="2">BL9</strain>
    </source>
</reference>
<proteinExistence type="predicted"/>
<evidence type="ECO:0008006" key="3">
    <source>
        <dbReference type="Google" id="ProtNLM"/>
    </source>
</evidence>
<dbReference type="EMBL" id="QDKL01000002">
    <property type="protein sequence ID" value="RZF21323.1"/>
    <property type="molecule type" value="Genomic_DNA"/>
</dbReference>
<evidence type="ECO:0000313" key="1">
    <source>
        <dbReference type="EMBL" id="RZF21323.1"/>
    </source>
</evidence>
<dbReference type="PROSITE" id="PS51257">
    <property type="entry name" value="PROKAR_LIPOPROTEIN"/>
    <property type="match status" value="1"/>
</dbReference>
<evidence type="ECO:0000313" key="2">
    <source>
        <dbReference type="Proteomes" id="UP000443582"/>
    </source>
</evidence>
<protein>
    <recommendedName>
        <fullName evidence="3">DUF4968 domain-containing protein</fullName>
    </recommendedName>
</protein>